<feature type="domain" description="Porphobilinogen deaminase C-terminal" evidence="19">
    <location>
        <begin position="646"/>
        <end position="715"/>
    </location>
</feature>
<dbReference type="NCBIfam" id="TIGR01035">
    <property type="entry name" value="hemA"/>
    <property type="match status" value="1"/>
</dbReference>
<evidence type="ECO:0000256" key="12">
    <source>
        <dbReference type="ARBA" id="ARBA00048169"/>
    </source>
</evidence>
<feature type="active site" description="Nucleophile" evidence="13">
    <location>
        <position position="49"/>
    </location>
</feature>
<feature type="binding site" evidence="13">
    <location>
        <position position="100"/>
    </location>
    <ligand>
        <name>substrate</name>
    </ligand>
</feature>
<dbReference type="SUPFAM" id="SSF54782">
    <property type="entry name" value="Porphobilinogen deaminase (hydroxymethylbilane synthase), C-terminal domain"/>
    <property type="match status" value="1"/>
</dbReference>
<keyword evidence="9 13" id="KW-0560">Oxidoreductase</keyword>
<evidence type="ECO:0000256" key="10">
    <source>
        <dbReference type="ARBA" id="ARBA00023244"/>
    </source>
</evidence>
<comment type="subunit">
    <text evidence="13">Homodimer.</text>
</comment>
<comment type="similarity">
    <text evidence="4 14">Belongs to the HMBS family.</text>
</comment>
<protein>
    <recommendedName>
        <fullName evidence="13 14">Multifunctional fusion protein</fullName>
    </recommendedName>
    <domain>
        <recommendedName>
            <fullName evidence="14">Porphobilinogen deaminase</fullName>
            <shortName evidence="14">PBG</shortName>
            <ecNumber evidence="14">2.5.1.61</ecNumber>
        </recommendedName>
        <alternativeName>
            <fullName evidence="14">Hydroxymethylbilane synthase</fullName>
        </alternativeName>
        <alternativeName>
            <fullName evidence="14">Pre-uroporphyrinogen synthase</fullName>
            <shortName evidence="14">HMBS</shortName>
        </alternativeName>
    </domain>
    <domain>
        <recommendedName>
            <fullName evidence="13">Glutamyl-tRNA reductase</fullName>
            <shortName evidence="13">GluTR</shortName>
            <ecNumber evidence="13">1.2.1.70</ecNumber>
        </recommendedName>
    </domain>
</protein>
<organism evidence="21 22">
    <name type="scientific">Acidiluteibacter ferrifornacis</name>
    <dbReference type="NCBI Taxonomy" id="2692424"/>
    <lineage>
        <taxon>Bacteria</taxon>
        <taxon>Pseudomonadati</taxon>
        <taxon>Bacteroidota</taxon>
        <taxon>Flavobacteriia</taxon>
        <taxon>Flavobacteriales</taxon>
        <taxon>Cryomorphaceae</taxon>
        <taxon>Acidiluteibacter</taxon>
    </lineage>
</organism>
<comment type="function">
    <text evidence="13">Catalyzes the NADPH-dependent reduction of glutamyl-tRNA(Glu) to glutamate 1-semialdehyde (GSA).</text>
</comment>
<dbReference type="Gene3D" id="3.30.160.40">
    <property type="entry name" value="Porphobilinogen deaminase, C-terminal domain"/>
    <property type="match status" value="1"/>
</dbReference>
<feature type="modified residue" description="S-(dipyrrolylmethanemethyl)cysteine" evidence="14">
    <location>
        <position position="659"/>
    </location>
</feature>
<dbReference type="HAMAP" id="MF_00260">
    <property type="entry name" value="Porphobil_deam"/>
    <property type="match status" value="1"/>
</dbReference>
<keyword evidence="8 13" id="KW-0521">NADP</keyword>
<evidence type="ECO:0000313" key="22">
    <source>
        <dbReference type="Proteomes" id="UP000470771"/>
    </source>
</evidence>
<dbReference type="HAMAP" id="MF_00087">
    <property type="entry name" value="Glu_tRNA_reductase"/>
    <property type="match status" value="1"/>
</dbReference>
<keyword evidence="10 13" id="KW-0627">Porphyrin biosynthesis</keyword>
<evidence type="ECO:0000259" key="20">
    <source>
        <dbReference type="Pfam" id="PF05201"/>
    </source>
</evidence>
<dbReference type="Pfam" id="PF05201">
    <property type="entry name" value="GlutR_N"/>
    <property type="match status" value="1"/>
</dbReference>
<dbReference type="GO" id="GO:0004418">
    <property type="term" value="F:hydroxymethylbilane synthase activity"/>
    <property type="evidence" value="ECO:0007669"/>
    <property type="project" value="UniProtKB-UniRule"/>
</dbReference>
<dbReference type="GO" id="GO:0019353">
    <property type="term" value="P:protoporphyrinogen IX biosynthetic process from glutamate"/>
    <property type="evidence" value="ECO:0007669"/>
    <property type="project" value="TreeGrafter"/>
</dbReference>
<dbReference type="NCBIfam" id="TIGR00212">
    <property type="entry name" value="hemC"/>
    <property type="match status" value="1"/>
</dbReference>
<evidence type="ECO:0000259" key="19">
    <source>
        <dbReference type="Pfam" id="PF03900"/>
    </source>
</evidence>
<feature type="binding site" evidence="13">
    <location>
        <begin position="180"/>
        <end position="185"/>
    </location>
    <ligand>
        <name>NADP(+)</name>
        <dbReference type="ChEBI" id="CHEBI:58349"/>
    </ligand>
</feature>
<comment type="similarity">
    <text evidence="5 13 15">Belongs to the glutamyl-tRNA reductase family.</text>
</comment>
<dbReference type="Gene3D" id="3.40.50.720">
    <property type="entry name" value="NAD(P)-binding Rossmann-like Domain"/>
    <property type="match status" value="1"/>
</dbReference>
<evidence type="ECO:0000256" key="4">
    <source>
        <dbReference type="ARBA" id="ARBA00005638"/>
    </source>
</evidence>
<dbReference type="GO" id="GO:0008883">
    <property type="term" value="F:glutamyl-tRNA reductase activity"/>
    <property type="evidence" value="ECO:0007669"/>
    <property type="project" value="UniProtKB-UniRule"/>
</dbReference>
<dbReference type="InterPro" id="IPR015896">
    <property type="entry name" value="4pyrrol_synth_GluRdtase_dimer"/>
</dbReference>
<evidence type="ECO:0000313" key="21">
    <source>
        <dbReference type="EMBL" id="NBG64663.1"/>
    </source>
</evidence>
<comment type="catalytic activity">
    <reaction evidence="11 13 15">
        <text>(S)-4-amino-5-oxopentanoate + tRNA(Glu) + NADP(+) = L-glutamyl-tRNA(Glu) + NADPH + H(+)</text>
        <dbReference type="Rhea" id="RHEA:12344"/>
        <dbReference type="Rhea" id="RHEA-COMP:9663"/>
        <dbReference type="Rhea" id="RHEA-COMP:9680"/>
        <dbReference type="ChEBI" id="CHEBI:15378"/>
        <dbReference type="ChEBI" id="CHEBI:57501"/>
        <dbReference type="ChEBI" id="CHEBI:57783"/>
        <dbReference type="ChEBI" id="CHEBI:58349"/>
        <dbReference type="ChEBI" id="CHEBI:78442"/>
        <dbReference type="ChEBI" id="CHEBI:78520"/>
        <dbReference type="EC" id="1.2.1.70"/>
    </reaction>
</comment>
<dbReference type="SUPFAM" id="SSF53850">
    <property type="entry name" value="Periplasmic binding protein-like II"/>
    <property type="match status" value="1"/>
</dbReference>
<dbReference type="Gene3D" id="3.40.190.10">
    <property type="entry name" value="Periplasmic binding protein-like II"/>
    <property type="match status" value="2"/>
</dbReference>
<dbReference type="SUPFAM" id="SSF69075">
    <property type="entry name" value="Glutamyl tRNA-reductase dimerization domain"/>
    <property type="match status" value="1"/>
</dbReference>
<dbReference type="InterPro" id="IPR015895">
    <property type="entry name" value="4pyrrol_synth_GluRdtase_N"/>
</dbReference>
<dbReference type="GO" id="GO:0005737">
    <property type="term" value="C:cytoplasm"/>
    <property type="evidence" value="ECO:0007669"/>
    <property type="project" value="UniProtKB-UniRule"/>
</dbReference>
<dbReference type="Gene3D" id="3.30.460.30">
    <property type="entry name" value="Glutamyl-tRNA reductase, N-terminal domain"/>
    <property type="match status" value="1"/>
</dbReference>
<dbReference type="SUPFAM" id="SSF51735">
    <property type="entry name" value="NAD(P)-binding Rossmann-fold domains"/>
    <property type="match status" value="1"/>
</dbReference>
<dbReference type="InterPro" id="IPR036291">
    <property type="entry name" value="NAD(P)-bd_dom_sf"/>
</dbReference>
<dbReference type="InterPro" id="IPR036453">
    <property type="entry name" value="GluRdtase_dimer_dom_sf"/>
</dbReference>
<dbReference type="SUPFAM" id="SSF69742">
    <property type="entry name" value="Glutamyl tRNA-reductase catalytic, N-terminal domain"/>
    <property type="match status" value="1"/>
</dbReference>
<evidence type="ECO:0000256" key="7">
    <source>
        <dbReference type="ARBA" id="ARBA00022679"/>
    </source>
</evidence>
<dbReference type="Pfam" id="PF03900">
    <property type="entry name" value="Porphobil_deamC"/>
    <property type="match status" value="1"/>
</dbReference>
<dbReference type="AlphaFoldDB" id="A0A6N9NFK4"/>
<keyword evidence="22" id="KW-1185">Reference proteome</keyword>
<evidence type="ECO:0000256" key="9">
    <source>
        <dbReference type="ARBA" id="ARBA00023002"/>
    </source>
</evidence>
<comment type="pathway">
    <text evidence="2">Porphyrin-containing compound metabolism; protoporphyrin-IX biosynthesis; coproporphyrinogen-III from 5-aminolevulinate: step 2/4.</text>
</comment>
<evidence type="ECO:0000259" key="16">
    <source>
        <dbReference type="Pfam" id="PF00745"/>
    </source>
</evidence>
<feature type="domain" description="Tetrapyrrole biosynthesis glutamyl-tRNA reductase dimerisation" evidence="16">
    <location>
        <begin position="317"/>
        <end position="417"/>
    </location>
</feature>
<dbReference type="InterPro" id="IPR000860">
    <property type="entry name" value="HemC"/>
</dbReference>
<dbReference type="Pfam" id="PF00745">
    <property type="entry name" value="GlutR_dimer"/>
    <property type="match status" value="1"/>
</dbReference>
<dbReference type="PRINTS" id="PR00151">
    <property type="entry name" value="PORPHBDMNASE"/>
</dbReference>
<comment type="subunit">
    <text evidence="6 14">Monomer.</text>
</comment>
<comment type="caution">
    <text evidence="13">Lacks conserved residue(s) required for the propagation of feature annotation.</text>
</comment>
<dbReference type="PANTHER" id="PTHR43013:SF1">
    <property type="entry name" value="GLUTAMYL-TRNA REDUCTASE"/>
    <property type="match status" value="1"/>
</dbReference>
<dbReference type="EC" id="1.2.1.70" evidence="13"/>
<dbReference type="InterPro" id="IPR036803">
    <property type="entry name" value="Porphobilinogen_deaminase_C_sf"/>
</dbReference>
<evidence type="ECO:0000256" key="14">
    <source>
        <dbReference type="HAMAP-Rule" id="MF_00260"/>
    </source>
</evidence>
<feature type="binding site" evidence="13">
    <location>
        <begin position="48"/>
        <end position="51"/>
    </location>
    <ligand>
        <name>substrate</name>
    </ligand>
</feature>
<comment type="function">
    <text evidence="1 14">Tetrapolymerization of the monopyrrole PBG into the hydroxymethylbilane pre-uroporphyrinogen in several discrete steps.</text>
</comment>
<feature type="domain" description="Porphobilinogen deaminase N-terminal" evidence="17">
    <location>
        <begin position="430"/>
        <end position="626"/>
    </location>
</feature>
<comment type="catalytic activity">
    <reaction evidence="12 14">
        <text>4 porphobilinogen + H2O = hydroxymethylbilane + 4 NH4(+)</text>
        <dbReference type="Rhea" id="RHEA:13185"/>
        <dbReference type="ChEBI" id="CHEBI:15377"/>
        <dbReference type="ChEBI" id="CHEBI:28938"/>
        <dbReference type="ChEBI" id="CHEBI:57845"/>
        <dbReference type="ChEBI" id="CHEBI:58126"/>
        <dbReference type="EC" id="2.5.1.61"/>
    </reaction>
</comment>
<evidence type="ECO:0000256" key="15">
    <source>
        <dbReference type="RuleBase" id="RU000584"/>
    </source>
</evidence>
<proteinExistence type="inferred from homology"/>
<feature type="domain" description="Glutamyl-tRNA reductase N-terminal" evidence="20">
    <location>
        <begin position="7"/>
        <end position="147"/>
    </location>
</feature>
<comment type="caution">
    <text evidence="21">The sequence shown here is derived from an EMBL/GenBank/DDBJ whole genome shotgun (WGS) entry which is preliminary data.</text>
</comment>
<comment type="domain">
    <text evidence="13">Possesses an unusual extended V-shaped dimeric structure with each monomer consisting of three distinct domains arranged along a curved 'spinal' alpha-helix. The N-terminal catalytic domain specifically recognizes the glutamate moiety of the substrate. The second domain is the NADPH-binding domain, and the third C-terminal domain is responsible for dimerization.</text>
</comment>
<evidence type="ECO:0000256" key="5">
    <source>
        <dbReference type="ARBA" id="ARBA00005916"/>
    </source>
</evidence>
<reference evidence="21 22" key="1">
    <citation type="submission" date="2019-12" db="EMBL/GenBank/DDBJ databases">
        <authorList>
            <person name="Zhao J."/>
        </authorList>
    </citation>
    <scope>NUCLEOTIDE SEQUENCE [LARGE SCALE GENOMIC DNA]</scope>
    <source>
        <strain evidence="21 22">S-15</strain>
    </source>
</reference>
<evidence type="ECO:0000256" key="1">
    <source>
        <dbReference type="ARBA" id="ARBA00002869"/>
    </source>
</evidence>
<dbReference type="Proteomes" id="UP000470771">
    <property type="component" value="Unassembled WGS sequence"/>
</dbReference>
<evidence type="ECO:0000256" key="11">
    <source>
        <dbReference type="ARBA" id="ARBA00047464"/>
    </source>
</evidence>
<feature type="binding site" evidence="13">
    <location>
        <position position="111"/>
    </location>
    <ligand>
        <name>substrate</name>
    </ligand>
</feature>
<dbReference type="Pfam" id="PF01379">
    <property type="entry name" value="Porphobil_deam"/>
    <property type="match status" value="1"/>
</dbReference>
<comment type="miscellaneous">
    <text evidence="13">During catalysis, the active site Cys acts as a nucleophile attacking the alpha-carbonyl group of tRNA-bound glutamate with the formation of a thioester intermediate between enzyme and glutamate, and the concomitant release of tRNA(Glu). The thioester intermediate is finally reduced by direct hydride transfer from NADPH, to form the product GSA.</text>
</comment>
<evidence type="ECO:0000259" key="18">
    <source>
        <dbReference type="Pfam" id="PF01488"/>
    </source>
</evidence>
<dbReference type="UniPathway" id="UPA00251">
    <property type="reaction ID" value="UER00316"/>
</dbReference>
<dbReference type="RefSeq" id="WP_160631056.1">
    <property type="nucleotide sequence ID" value="NZ_WWNE01000003.1"/>
</dbReference>
<comment type="pathway">
    <text evidence="3 13 15">Porphyrin-containing compound metabolism; protoporphyrin-IX biosynthesis; 5-aminolevulinate from L-glutamyl-tRNA(Glu): step 1/2.</text>
</comment>
<dbReference type="InterPro" id="IPR022417">
    <property type="entry name" value="Porphobilin_deaminase_N"/>
</dbReference>
<dbReference type="InterPro" id="IPR036343">
    <property type="entry name" value="GluRdtase_N_sf"/>
</dbReference>
<dbReference type="EC" id="2.5.1.61" evidence="14"/>
<dbReference type="Pfam" id="PF01488">
    <property type="entry name" value="Shikimate_DH"/>
    <property type="match status" value="1"/>
</dbReference>
<dbReference type="InterPro" id="IPR006151">
    <property type="entry name" value="Shikm_DH/Glu-tRNA_Rdtase"/>
</dbReference>
<accession>A0A6N9NFK4</accession>
<evidence type="ECO:0000259" key="17">
    <source>
        <dbReference type="Pfam" id="PF01379"/>
    </source>
</evidence>
<gene>
    <name evidence="14 21" type="primary">hemC</name>
    <name evidence="13" type="synonym">hemA</name>
    <name evidence="21" type="ORF">GQN54_00950</name>
</gene>
<dbReference type="InterPro" id="IPR022418">
    <property type="entry name" value="Porphobilinogen_deaminase_C"/>
</dbReference>
<feature type="domain" description="Quinate/shikimate 5-dehydrogenase/glutamyl-tRNA reductase" evidence="18">
    <location>
        <begin position="166"/>
        <end position="302"/>
    </location>
</feature>
<dbReference type="PANTHER" id="PTHR43013">
    <property type="entry name" value="GLUTAMYL-TRNA REDUCTASE"/>
    <property type="match status" value="1"/>
</dbReference>
<sequence length="729" mass="81690">MDKIVGVELSHRFAPIEVREQMALNDEQIMQVLEDLRKIYSEVFIIATCNRLSLYAFGDNYYGLENYLKRFGNFSQYLSVLPDTEIAIKNLFSTAAGLESQAIGEHQIVGQIRSALALARKMKTIGPMLDEMIRHAVHTGKRTRLETNIGRHSASLATVGFELIEHHGYQLEDSTLLVVGTGNMANLVATILDRTKVKKLYIASHNLERASEMAKEWNGEAIDIKYLHRYVGQVDIIIGGTQGEVNLLSEAALTDSKCTRAQFAFKASEPKLLIDFGLPRNFNSGLKALEGVSLYDLDDIKKMTFESLLKRHDEIPKATEIVEEEVQKFTSWYYNRKASPVLEAYWHQLQEVKESELSWLLPKMGDLTPSQIELLEKFSHRMVRKISKKPMEVIHELSHNMHELDNPIHTVKRVFGLEDVEITVPKRRVIVGTRGSKLALTQTHQVIEQLKRFQPDYEFVTKVIRTNGDDGNIEVMGAFTTAIQRALVAGTVDVAVHSFKDLPIENISGLKLAAISDRADVRDILISKKGEKFEDLRQGAIIGTGSLRRQIQLKKLRPDIETKFIQGNLDTRIKKMMEGDYDAIILAYAGINRLGMIDKANDIFSAKDILPAVAQGALAIEVRDESGFVMDLIKKFNHGPTQIATFAEREFLIALGGGCNYPIAAYAQVNEEQITIEGMFATEDGSVLVSGEEKGPAVNYIQIARDLAVRLKAELEEKTKVAIGESSSK</sequence>
<evidence type="ECO:0000256" key="8">
    <source>
        <dbReference type="ARBA" id="ARBA00022857"/>
    </source>
</evidence>
<feature type="binding site" evidence="13">
    <location>
        <begin position="105"/>
        <end position="107"/>
    </location>
    <ligand>
        <name>substrate</name>
    </ligand>
</feature>
<dbReference type="EMBL" id="WWNE01000003">
    <property type="protein sequence ID" value="NBG64663.1"/>
    <property type="molecule type" value="Genomic_DNA"/>
</dbReference>
<keyword evidence="7 14" id="KW-0808">Transferase</keyword>
<dbReference type="FunFam" id="3.40.190.10:FF:000005">
    <property type="entry name" value="Porphobilinogen deaminase"/>
    <property type="match status" value="1"/>
</dbReference>
<evidence type="ECO:0000256" key="3">
    <source>
        <dbReference type="ARBA" id="ARBA00005059"/>
    </source>
</evidence>
<evidence type="ECO:0000256" key="2">
    <source>
        <dbReference type="ARBA" id="ARBA00004735"/>
    </source>
</evidence>
<dbReference type="GO" id="GO:0050661">
    <property type="term" value="F:NADP binding"/>
    <property type="evidence" value="ECO:0007669"/>
    <property type="project" value="InterPro"/>
</dbReference>
<evidence type="ECO:0000256" key="6">
    <source>
        <dbReference type="ARBA" id="ARBA00011245"/>
    </source>
</evidence>
<evidence type="ECO:0000256" key="13">
    <source>
        <dbReference type="HAMAP-Rule" id="MF_00087"/>
    </source>
</evidence>
<comment type="miscellaneous">
    <text evidence="14">The porphobilinogen subunits are added to the dipyrromethane group.</text>
</comment>
<name>A0A6N9NFK4_9FLAO</name>
<dbReference type="InterPro" id="IPR000343">
    <property type="entry name" value="4pyrrol_synth_GluRdtase"/>
</dbReference>
<comment type="cofactor">
    <cofactor evidence="14">
        <name>dipyrromethane</name>
        <dbReference type="ChEBI" id="CHEBI:60342"/>
    </cofactor>
    <text evidence="14">Binds 1 dipyrromethane group covalently.</text>
</comment>